<reference evidence="4 5" key="1">
    <citation type="submission" date="2013-02" db="EMBL/GenBank/DDBJ databases">
        <title>The Genome Sequence of Acinetobacter soli NIPH 2899.</title>
        <authorList>
            <consortium name="The Broad Institute Genome Sequencing Platform"/>
            <consortium name="The Broad Institute Genome Sequencing Center for Infectious Disease"/>
            <person name="Cerqueira G."/>
            <person name="Feldgarden M."/>
            <person name="Courvalin P."/>
            <person name="Perichon B."/>
            <person name="Grillot-Courvalin C."/>
            <person name="Clermont D."/>
            <person name="Rocha E."/>
            <person name="Yoon E.-J."/>
            <person name="Nemec A."/>
            <person name="Walker B."/>
            <person name="Young S.K."/>
            <person name="Zeng Q."/>
            <person name="Gargeya S."/>
            <person name="Fitzgerald M."/>
            <person name="Haas B."/>
            <person name="Abouelleil A."/>
            <person name="Alvarado L."/>
            <person name="Arachchi H.M."/>
            <person name="Berlin A.M."/>
            <person name="Chapman S.B."/>
            <person name="Dewar J."/>
            <person name="Goldberg J."/>
            <person name="Griggs A."/>
            <person name="Gujja S."/>
            <person name="Hansen M."/>
            <person name="Howarth C."/>
            <person name="Imamovic A."/>
            <person name="Larimer J."/>
            <person name="McCowan C."/>
            <person name="Murphy C."/>
            <person name="Neiman D."/>
            <person name="Pearson M."/>
            <person name="Priest M."/>
            <person name="Roberts A."/>
            <person name="Saif S."/>
            <person name="Shea T."/>
            <person name="Sisk P."/>
            <person name="Sykes S."/>
            <person name="Wortman J."/>
            <person name="Nusbaum C."/>
            <person name="Birren B."/>
        </authorList>
    </citation>
    <scope>NUCLEOTIDE SEQUENCE [LARGE SCALE GENOMIC DNA]</scope>
    <source>
        <strain evidence="4 5">NIPH 2899</strain>
    </source>
</reference>
<dbReference type="EMBL" id="APPV01000006">
    <property type="protein sequence ID" value="ENV61497.1"/>
    <property type="molecule type" value="Genomic_DNA"/>
</dbReference>
<name>A0ABP2U9I5_9GAMM</name>
<dbReference type="Gene3D" id="3.90.550.10">
    <property type="entry name" value="Spore Coat Polysaccharide Biosynthesis Protein SpsA, Chain A"/>
    <property type="match status" value="2"/>
</dbReference>
<dbReference type="PANTHER" id="PTHR22916">
    <property type="entry name" value="GLYCOSYLTRANSFERASE"/>
    <property type="match status" value="1"/>
</dbReference>
<feature type="domain" description="Glycosyltransferase 2-like" evidence="3">
    <location>
        <begin position="69"/>
        <end position="232"/>
    </location>
</feature>
<keyword evidence="1" id="KW-0328">Glycosyltransferase</keyword>
<evidence type="ECO:0000259" key="3">
    <source>
        <dbReference type="Pfam" id="PF00535"/>
    </source>
</evidence>
<dbReference type="InterPro" id="IPR029044">
    <property type="entry name" value="Nucleotide-diphossugar_trans"/>
</dbReference>
<dbReference type="SUPFAM" id="SSF53448">
    <property type="entry name" value="Nucleotide-diphospho-sugar transferases"/>
    <property type="match status" value="2"/>
</dbReference>
<comment type="caution">
    <text evidence="4">The sequence shown here is derived from an EMBL/GenBank/DDBJ whole genome shotgun (WGS) entry which is preliminary data.</text>
</comment>
<dbReference type="InterPro" id="IPR001173">
    <property type="entry name" value="Glyco_trans_2-like"/>
</dbReference>
<dbReference type="Pfam" id="PF00535">
    <property type="entry name" value="Glycos_transf_2"/>
    <property type="match status" value="2"/>
</dbReference>
<keyword evidence="2" id="KW-0808">Transferase</keyword>
<dbReference type="Proteomes" id="UP000018433">
    <property type="component" value="Unassembled WGS sequence"/>
</dbReference>
<evidence type="ECO:0000313" key="4">
    <source>
        <dbReference type="EMBL" id="ENV61497.1"/>
    </source>
</evidence>
<accession>A0ABP2U9I5</accession>
<evidence type="ECO:0000256" key="2">
    <source>
        <dbReference type="ARBA" id="ARBA00022679"/>
    </source>
</evidence>
<proteinExistence type="predicted"/>
<evidence type="ECO:0000256" key="1">
    <source>
        <dbReference type="ARBA" id="ARBA00022676"/>
    </source>
</evidence>
<feature type="domain" description="Glycosyltransferase 2-like" evidence="3">
    <location>
        <begin position="395"/>
        <end position="531"/>
    </location>
</feature>
<sequence length="692" mass="80375">MEILNQANTLFKAGNYEEARRKYIEFIKQNPDLEEIFQINIELCDRRIQKISNVIIKNRIERVLKPKVSIIVPIYNVEEYIEQCVNSILQQTLDEIEVILVNDGSTDKSLEKIKKIAENDARVVIINNSHASGNSGMPRNQALMKATGEYIAFVDSDDWIEKSMLEVLYNEAVIKSADIVASGGFYREKENDIEEVKVANGQYLPEKNTRAELFLGGQFPIVWYRIYKKDLIINNGIRFGETKTSADLPFAFKALFKANKVVQVEGSYYHYRFNRVGSTIERRKGEDAFELLKSYENIENFLRKNNAYVEYIPYVVFKAIGDYTYNLRLLDEKYHNAFSIAIAKLVAVHKSETSKTQIFNKYWLSVLEKLEQYEKLEDDMLNSILSKQVKKPKITVIMPAHNVEKYISKAVDSILNQKLKELEIVIINDGSTDNTQSKINNFLAKDTKIKSIELNLASGNAGTPRNIGLAVATGEYIGFVDSDDYITPSMFETLYTEAKNKNADIVTQSSFMRVENGIEKKISIDYKEFYDIKDRLNVYKSNYFSNIWNRIYKNDLIKSNSIYFPNIYLSEDMCFSFVTHAFANKAIKVGGCYYNYNYNRNDSTTKLRTMEKGIEILKSFEQIKDYFESFNLYDHLEDEILEKKLNSISYTYDRLEEKYKADFIIKAKKVYDEKMRLLVKNKKLDNSFTILM</sequence>
<evidence type="ECO:0000313" key="5">
    <source>
        <dbReference type="Proteomes" id="UP000018433"/>
    </source>
</evidence>
<dbReference type="CDD" id="cd00761">
    <property type="entry name" value="Glyco_tranf_GTA_type"/>
    <property type="match status" value="2"/>
</dbReference>
<organism evidence="4 5">
    <name type="scientific">Acinetobacter soli NIPH 2899</name>
    <dbReference type="NCBI Taxonomy" id="1217677"/>
    <lineage>
        <taxon>Bacteria</taxon>
        <taxon>Pseudomonadati</taxon>
        <taxon>Pseudomonadota</taxon>
        <taxon>Gammaproteobacteria</taxon>
        <taxon>Moraxellales</taxon>
        <taxon>Moraxellaceae</taxon>
        <taxon>Acinetobacter</taxon>
    </lineage>
</organism>
<dbReference type="PANTHER" id="PTHR22916:SF51">
    <property type="entry name" value="GLYCOSYLTRANSFERASE EPSH-RELATED"/>
    <property type="match status" value="1"/>
</dbReference>
<gene>
    <name evidence="4" type="ORF">F950_00770</name>
</gene>
<protein>
    <recommendedName>
        <fullName evidence="3">Glycosyltransferase 2-like domain-containing protein</fullName>
    </recommendedName>
</protein>
<dbReference type="RefSeq" id="WP_004944318.1">
    <property type="nucleotide sequence ID" value="NZ_KB849643.1"/>
</dbReference>
<keyword evidence="5" id="KW-1185">Reference proteome</keyword>